<reference evidence="2 3" key="1">
    <citation type="journal article" date="2012" name="PLoS Pathog.">
        <title>Diverse lifestyles and strategies of plant pathogenesis encoded in the genomes of eighteen Dothideomycetes fungi.</title>
        <authorList>
            <person name="Ohm R.A."/>
            <person name="Feau N."/>
            <person name="Henrissat B."/>
            <person name="Schoch C.L."/>
            <person name="Horwitz B.A."/>
            <person name="Barry K.W."/>
            <person name="Condon B.J."/>
            <person name="Copeland A.C."/>
            <person name="Dhillon B."/>
            <person name="Glaser F."/>
            <person name="Hesse C.N."/>
            <person name="Kosti I."/>
            <person name="LaButti K."/>
            <person name="Lindquist E.A."/>
            <person name="Lucas S."/>
            <person name="Salamov A.A."/>
            <person name="Bradshaw R.E."/>
            <person name="Ciuffetti L."/>
            <person name="Hamelin R.C."/>
            <person name="Kema G.H.J."/>
            <person name="Lawrence C."/>
            <person name="Scott J.A."/>
            <person name="Spatafora J.W."/>
            <person name="Turgeon B.G."/>
            <person name="de Wit P.J.G.M."/>
            <person name="Zhong S."/>
            <person name="Goodwin S.B."/>
            <person name="Grigoriev I.V."/>
        </authorList>
    </citation>
    <scope>NUCLEOTIDE SEQUENCE [LARGE SCALE GENOMIC DNA]</scope>
    <source>
        <strain evidence="2 3">UAMH 10762</strain>
    </source>
</reference>
<proteinExistence type="predicted"/>
<name>M2MZV0_BAUPA</name>
<organism evidence="2 3">
    <name type="scientific">Baudoinia panamericana (strain UAMH 10762)</name>
    <name type="common">Angels' share fungus</name>
    <name type="synonym">Baudoinia compniacensis (strain UAMH 10762)</name>
    <dbReference type="NCBI Taxonomy" id="717646"/>
    <lineage>
        <taxon>Eukaryota</taxon>
        <taxon>Fungi</taxon>
        <taxon>Dikarya</taxon>
        <taxon>Ascomycota</taxon>
        <taxon>Pezizomycotina</taxon>
        <taxon>Dothideomycetes</taxon>
        <taxon>Dothideomycetidae</taxon>
        <taxon>Mycosphaerellales</taxon>
        <taxon>Teratosphaeriaceae</taxon>
        <taxon>Baudoinia</taxon>
    </lineage>
</organism>
<feature type="transmembrane region" description="Helical" evidence="1">
    <location>
        <begin position="6"/>
        <end position="25"/>
    </location>
</feature>
<evidence type="ECO:0000256" key="1">
    <source>
        <dbReference type="SAM" id="Phobius"/>
    </source>
</evidence>
<dbReference type="Proteomes" id="UP000011761">
    <property type="component" value="Unassembled WGS sequence"/>
</dbReference>
<sequence>MLVVWMSGAVVGGAVVMVSGSYGWARMPGWGTRVADGGRRRLSANLARINLLIIVGMRRGVGARVAQLLVEVIMAGCSTASSVERMARYSLDWTCHRRHGRALSCPRAVPSRAIRLCARCQRNC</sequence>
<dbReference type="KEGG" id="bcom:BAUCODRAFT_282028"/>
<accession>M2MZV0</accession>
<dbReference type="RefSeq" id="XP_007680654.1">
    <property type="nucleotide sequence ID" value="XM_007682464.1"/>
</dbReference>
<evidence type="ECO:0000313" key="3">
    <source>
        <dbReference type="Proteomes" id="UP000011761"/>
    </source>
</evidence>
<dbReference type="EMBL" id="KB445562">
    <property type="protein sequence ID" value="EMC92204.1"/>
    <property type="molecule type" value="Genomic_DNA"/>
</dbReference>
<evidence type="ECO:0000313" key="2">
    <source>
        <dbReference type="EMBL" id="EMC92204.1"/>
    </source>
</evidence>
<keyword evidence="1" id="KW-1133">Transmembrane helix</keyword>
<dbReference type="HOGENOM" id="CLU_2003477_0_0_1"/>
<gene>
    <name evidence="2" type="ORF">BAUCODRAFT_282028</name>
</gene>
<keyword evidence="3" id="KW-1185">Reference proteome</keyword>
<keyword evidence="1" id="KW-0472">Membrane</keyword>
<protein>
    <submittedName>
        <fullName evidence="2">Uncharacterized protein</fullName>
    </submittedName>
</protein>
<keyword evidence="1" id="KW-0812">Transmembrane</keyword>
<dbReference type="GeneID" id="19110685"/>
<dbReference type="AlphaFoldDB" id="M2MZV0"/>